<reference evidence="5 6" key="1">
    <citation type="submission" date="2022-04" db="EMBL/GenBank/DDBJ databases">
        <title>Positive selection, recombination, and allopatry shape intraspecific diversity of widespread and dominant cyanobacteria.</title>
        <authorList>
            <person name="Wei J."/>
            <person name="Shu W."/>
            <person name="Hu C."/>
        </authorList>
    </citation>
    <scope>NUCLEOTIDE SEQUENCE [LARGE SCALE GENOMIC DNA]</scope>
    <source>
        <strain evidence="5 6">AS-A4</strain>
    </source>
</reference>
<keyword evidence="2" id="KW-0645">Protease</keyword>
<dbReference type="PRINTS" id="PR00834">
    <property type="entry name" value="PROTEASES2C"/>
</dbReference>
<evidence type="ECO:0000256" key="1">
    <source>
        <dbReference type="ARBA" id="ARBA00010541"/>
    </source>
</evidence>
<dbReference type="SUPFAM" id="SSF50156">
    <property type="entry name" value="PDZ domain-like"/>
    <property type="match status" value="1"/>
</dbReference>
<comment type="caution">
    <text evidence="5">The sequence shown here is derived from an EMBL/GenBank/DDBJ whole genome shotgun (WGS) entry which is preliminary data.</text>
</comment>
<keyword evidence="3" id="KW-0378">Hydrolase</keyword>
<evidence type="ECO:0000259" key="4">
    <source>
        <dbReference type="PROSITE" id="PS50106"/>
    </source>
</evidence>
<evidence type="ECO:0000256" key="3">
    <source>
        <dbReference type="ARBA" id="ARBA00022801"/>
    </source>
</evidence>
<accession>A0ABV0KI40</accession>
<feature type="domain" description="PDZ" evidence="4">
    <location>
        <begin position="298"/>
        <end position="381"/>
    </location>
</feature>
<dbReference type="Gene3D" id="2.30.42.10">
    <property type="match status" value="1"/>
</dbReference>
<dbReference type="EMBL" id="JAMPLM010000007">
    <property type="protein sequence ID" value="MEP1058902.1"/>
    <property type="molecule type" value="Genomic_DNA"/>
</dbReference>
<dbReference type="InterPro" id="IPR043504">
    <property type="entry name" value="Peptidase_S1_PA_chymotrypsin"/>
</dbReference>
<organism evidence="5 6">
    <name type="scientific">Stenomitos frigidus AS-A4</name>
    <dbReference type="NCBI Taxonomy" id="2933935"/>
    <lineage>
        <taxon>Bacteria</taxon>
        <taxon>Bacillati</taxon>
        <taxon>Cyanobacteriota</taxon>
        <taxon>Cyanophyceae</taxon>
        <taxon>Leptolyngbyales</taxon>
        <taxon>Leptolyngbyaceae</taxon>
        <taxon>Stenomitos</taxon>
    </lineage>
</organism>
<dbReference type="Pfam" id="PF13180">
    <property type="entry name" value="PDZ_2"/>
    <property type="match status" value="1"/>
</dbReference>
<keyword evidence="6" id="KW-1185">Reference proteome</keyword>
<dbReference type="Pfam" id="PF13365">
    <property type="entry name" value="Trypsin_2"/>
    <property type="match status" value="1"/>
</dbReference>
<evidence type="ECO:0000256" key="2">
    <source>
        <dbReference type="ARBA" id="ARBA00022670"/>
    </source>
</evidence>
<dbReference type="SMART" id="SM00228">
    <property type="entry name" value="PDZ"/>
    <property type="match status" value="1"/>
</dbReference>
<dbReference type="Gene3D" id="2.40.10.10">
    <property type="entry name" value="Trypsin-like serine proteases"/>
    <property type="match status" value="2"/>
</dbReference>
<dbReference type="PANTHER" id="PTHR22939">
    <property type="entry name" value="SERINE PROTEASE FAMILY S1C HTRA-RELATED"/>
    <property type="match status" value="1"/>
</dbReference>
<evidence type="ECO:0000313" key="6">
    <source>
        <dbReference type="Proteomes" id="UP001476950"/>
    </source>
</evidence>
<dbReference type="SUPFAM" id="SSF50494">
    <property type="entry name" value="Trypsin-like serine proteases"/>
    <property type="match status" value="1"/>
</dbReference>
<dbReference type="Proteomes" id="UP001476950">
    <property type="component" value="Unassembled WGS sequence"/>
</dbReference>
<gene>
    <name evidence="5" type="ORF">NDI38_10685</name>
</gene>
<dbReference type="PROSITE" id="PS50106">
    <property type="entry name" value="PDZ"/>
    <property type="match status" value="1"/>
</dbReference>
<dbReference type="InterPro" id="IPR001940">
    <property type="entry name" value="Peptidase_S1C"/>
</dbReference>
<dbReference type="RefSeq" id="WP_190448309.1">
    <property type="nucleotide sequence ID" value="NZ_JAMPLM010000007.1"/>
</dbReference>
<dbReference type="InterPro" id="IPR001478">
    <property type="entry name" value="PDZ"/>
</dbReference>
<dbReference type="InterPro" id="IPR048172">
    <property type="entry name" value="HhoA_HhoB_HtrA-like"/>
</dbReference>
<dbReference type="NCBIfam" id="NF041521">
    <property type="entry name" value="HhoA_HhoB_HtrA"/>
    <property type="match status" value="1"/>
</dbReference>
<dbReference type="PANTHER" id="PTHR22939:SF129">
    <property type="entry name" value="SERINE PROTEASE HTRA2, MITOCHONDRIAL"/>
    <property type="match status" value="1"/>
</dbReference>
<protein>
    <submittedName>
        <fullName evidence="5">Trypsin-like peptidase domain-containing protein</fullName>
    </submittedName>
</protein>
<comment type="similarity">
    <text evidence="1">Belongs to the peptidase S1C family.</text>
</comment>
<name>A0ABV0KI40_9CYAN</name>
<dbReference type="InterPro" id="IPR009003">
    <property type="entry name" value="Peptidase_S1_PA"/>
</dbReference>
<sequence>MKILPPYFHRFQQPSFYLLLLLLGSSAGCNVLRSEIGEIGGSLPQESAAPLQSPIAVSPLPPPKLTSLDYVAQIVQRVGPAVVRIDSTRTVGQSFGDTGFERFFGAQVPPAQRVQRGTGSGFITTADGRVLTNAHVVQGADSVTVVLKDGRRFKGTVVGADPTTDVAVIKIDAQNLPTVKMGNSDNLLPGQAAIAIGNPLGLSFTVTQGIISATGRSAADVGVSAERVDFIQTDAAINPGNSGGPLINGEGEVIGINSAIIQGAAGLGFAIPIATASRVAQQIVTTGKAEHPYLGVKMAELTPEIRNEINQSNAGFKINQDQGVLIIGVASNSPAARGGIRPGDVVASINGTPIQTAQQVQQQVEAATIGGTLQITVNRNGQTQTVAVKPEPLPVREPSQRS</sequence>
<evidence type="ECO:0000313" key="5">
    <source>
        <dbReference type="EMBL" id="MEP1058902.1"/>
    </source>
</evidence>
<dbReference type="PROSITE" id="PS51257">
    <property type="entry name" value="PROKAR_LIPOPROTEIN"/>
    <property type="match status" value="1"/>
</dbReference>
<dbReference type="InterPro" id="IPR036034">
    <property type="entry name" value="PDZ_sf"/>
</dbReference>
<proteinExistence type="inferred from homology"/>